<proteinExistence type="predicted"/>
<feature type="signal peptide" evidence="1">
    <location>
        <begin position="1"/>
        <end position="22"/>
    </location>
</feature>
<evidence type="ECO:0000256" key="1">
    <source>
        <dbReference type="SAM" id="SignalP"/>
    </source>
</evidence>
<dbReference type="EMBL" id="MPUH01000025">
    <property type="protein sequence ID" value="OMJ94527.1"/>
    <property type="molecule type" value="Genomic_DNA"/>
</dbReference>
<dbReference type="OrthoDB" id="413035at2759"/>
<dbReference type="GO" id="GO:0016279">
    <property type="term" value="F:protein-lysine N-methyltransferase activity"/>
    <property type="evidence" value="ECO:0007669"/>
    <property type="project" value="TreeGrafter"/>
</dbReference>
<evidence type="ECO:0000259" key="2">
    <source>
        <dbReference type="PROSITE" id="PS50280"/>
    </source>
</evidence>
<dbReference type="SUPFAM" id="SSF82199">
    <property type="entry name" value="SET domain"/>
    <property type="match status" value="1"/>
</dbReference>
<comment type="caution">
    <text evidence="3">The sequence shown here is derived from an EMBL/GenBank/DDBJ whole genome shotgun (WGS) entry which is preliminary data.</text>
</comment>
<dbReference type="AlphaFoldDB" id="A0A1R2CZT7"/>
<evidence type="ECO:0000313" key="4">
    <source>
        <dbReference type="Proteomes" id="UP000187209"/>
    </source>
</evidence>
<gene>
    <name evidence="3" type="ORF">SteCoe_2308</name>
</gene>
<sequence>MIIIGIGLLLFVVAGNKGNTEAINLLNSFCNNCIIEYYGEDKGYGIKANKNIVHGETLFKLPFKYMITSFDYYPWTTYFENSDQSFKLIPRLIYEKYVNPVYSPLKSLIDFYPKYYNGFYNMTEKNLQYFYSTFGENMKFESPIDCKVAKGYYFMKARKIPDIEKCSECLNDDVFMWACQAVLTRAFNFHKVNYYKLALHQNLPKEQNVPGSVLLPGIDVFNHYPRKINNNAISVRYDIQYAENPPQAIAKSDRNTVKGEEIYISYGPKTNFELAILHGFILENNSDDLQFIAVLSNINNCQNYEPVQKYCPFAIKKSVLNYEIINYLYNKITQKNTEIKDIYKEINDINNYQEMNNFRLVFQGYRNSIVTYKIYKCRKDFRESLKLVKSQEGKDYYEKLVDKLCYLSNLDSFKHLKVVDRVLLKGLYERVFS</sequence>
<dbReference type="CDD" id="cd10527">
    <property type="entry name" value="SET_LSMT"/>
    <property type="match status" value="1"/>
</dbReference>
<keyword evidence="1" id="KW-0732">Signal</keyword>
<evidence type="ECO:0000313" key="3">
    <source>
        <dbReference type="EMBL" id="OMJ94527.1"/>
    </source>
</evidence>
<feature type="domain" description="SET" evidence="2">
    <location>
        <begin position="31"/>
        <end position="267"/>
    </location>
</feature>
<dbReference type="Gene3D" id="3.90.1410.10">
    <property type="entry name" value="set domain protein methyltransferase, domain 1"/>
    <property type="match status" value="1"/>
</dbReference>
<dbReference type="InterPro" id="IPR001214">
    <property type="entry name" value="SET_dom"/>
</dbReference>
<organism evidence="3 4">
    <name type="scientific">Stentor coeruleus</name>
    <dbReference type="NCBI Taxonomy" id="5963"/>
    <lineage>
        <taxon>Eukaryota</taxon>
        <taxon>Sar</taxon>
        <taxon>Alveolata</taxon>
        <taxon>Ciliophora</taxon>
        <taxon>Postciliodesmatophora</taxon>
        <taxon>Heterotrichea</taxon>
        <taxon>Heterotrichida</taxon>
        <taxon>Stentoridae</taxon>
        <taxon>Stentor</taxon>
    </lineage>
</organism>
<accession>A0A1R2CZT7</accession>
<dbReference type="PANTHER" id="PTHR13271">
    <property type="entry name" value="UNCHARACTERIZED PUTATIVE METHYLTRANSFERASE"/>
    <property type="match status" value="1"/>
</dbReference>
<reference evidence="3 4" key="1">
    <citation type="submission" date="2016-11" db="EMBL/GenBank/DDBJ databases">
        <title>The macronuclear genome of Stentor coeruleus: a giant cell with tiny introns.</title>
        <authorList>
            <person name="Slabodnick M."/>
            <person name="Ruby J.G."/>
            <person name="Reiff S.B."/>
            <person name="Swart E.C."/>
            <person name="Gosai S."/>
            <person name="Prabakaran S."/>
            <person name="Witkowska E."/>
            <person name="Larue G.E."/>
            <person name="Fisher S."/>
            <person name="Freeman R.M."/>
            <person name="Gunawardena J."/>
            <person name="Chu W."/>
            <person name="Stover N.A."/>
            <person name="Gregory B.D."/>
            <person name="Nowacki M."/>
            <person name="Derisi J."/>
            <person name="Roy S.W."/>
            <person name="Marshall W.F."/>
            <person name="Sood P."/>
        </authorList>
    </citation>
    <scope>NUCLEOTIDE SEQUENCE [LARGE SCALE GENOMIC DNA]</scope>
    <source>
        <strain evidence="3">WM001</strain>
    </source>
</reference>
<protein>
    <recommendedName>
        <fullName evidence="2">SET domain-containing protein</fullName>
    </recommendedName>
</protein>
<dbReference type="InterPro" id="IPR046341">
    <property type="entry name" value="SET_dom_sf"/>
</dbReference>
<dbReference type="PANTHER" id="PTHR13271:SF137">
    <property type="entry name" value="SET DOMAIN-CONTAINING PROTEIN"/>
    <property type="match status" value="1"/>
</dbReference>
<feature type="chain" id="PRO_5012345112" description="SET domain-containing protein" evidence="1">
    <location>
        <begin position="23"/>
        <end position="433"/>
    </location>
</feature>
<name>A0A1R2CZT7_9CILI</name>
<dbReference type="InterPro" id="IPR050600">
    <property type="entry name" value="SETD3_SETD6_MTase"/>
</dbReference>
<dbReference type="PROSITE" id="PS50280">
    <property type="entry name" value="SET"/>
    <property type="match status" value="1"/>
</dbReference>
<dbReference type="Proteomes" id="UP000187209">
    <property type="component" value="Unassembled WGS sequence"/>
</dbReference>
<keyword evidence="4" id="KW-1185">Reference proteome</keyword>